<dbReference type="SMART" id="SM01079">
    <property type="entry name" value="CHASE"/>
    <property type="match status" value="1"/>
</dbReference>
<dbReference type="SMART" id="SM00091">
    <property type="entry name" value="PAS"/>
    <property type="match status" value="1"/>
</dbReference>
<evidence type="ECO:0000313" key="10">
    <source>
        <dbReference type="EMBL" id="MCH7411690.1"/>
    </source>
</evidence>
<dbReference type="InterPro" id="IPR036097">
    <property type="entry name" value="HisK_dim/P_sf"/>
</dbReference>
<dbReference type="PROSITE" id="PS50109">
    <property type="entry name" value="HIS_KIN"/>
    <property type="match status" value="1"/>
</dbReference>
<evidence type="ECO:0000256" key="6">
    <source>
        <dbReference type="SAM" id="Phobius"/>
    </source>
</evidence>
<dbReference type="NCBIfam" id="TIGR00229">
    <property type="entry name" value="sensory_box"/>
    <property type="match status" value="1"/>
</dbReference>
<evidence type="ECO:0000259" key="9">
    <source>
        <dbReference type="PROSITE" id="PS50839"/>
    </source>
</evidence>
<feature type="domain" description="PAC" evidence="8">
    <location>
        <begin position="373"/>
        <end position="425"/>
    </location>
</feature>
<keyword evidence="6" id="KW-1133">Transmembrane helix</keyword>
<dbReference type="Pfam" id="PF00512">
    <property type="entry name" value="HisKA"/>
    <property type="match status" value="1"/>
</dbReference>
<dbReference type="SUPFAM" id="SSF55785">
    <property type="entry name" value="PYP-like sensor domain (PAS domain)"/>
    <property type="match status" value="1"/>
</dbReference>
<dbReference type="SMART" id="SM00388">
    <property type="entry name" value="HisKA"/>
    <property type="match status" value="1"/>
</dbReference>
<organism evidence="10 11">
    <name type="scientific">Belliella filtrata</name>
    <dbReference type="NCBI Taxonomy" id="2923435"/>
    <lineage>
        <taxon>Bacteria</taxon>
        <taxon>Pseudomonadati</taxon>
        <taxon>Bacteroidota</taxon>
        <taxon>Cytophagia</taxon>
        <taxon>Cytophagales</taxon>
        <taxon>Cyclobacteriaceae</taxon>
        <taxon>Belliella</taxon>
    </lineage>
</organism>
<dbReference type="InterPro" id="IPR000014">
    <property type="entry name" value="PAS"/>
</dbReference>
<dbReference type="PROSITE" id="PS50113">
    <property type="entry name" value="PAC"/>
    <property type="match status" value="1"/>
</dbReference>
<comment type="caution">
    <text evidence="10">The sequence shown here is derived from an EMBL/GenBank/DDBJ whole genome shotgun (WGS) entry which is preliminary data.</text>
</comment>
<comment type="catalytic activity">
    <reaction evidence="1">
        <text>ATP + protein L-histidine = ADP + protein N-phospho-L-histidine.</text>
        <dbReference type="EC" id="2.7.13.3"/>
    </reaction>
</comment>
<feature type="transmembrane region" description="Helical" evidence="6">
    <location>
        <begin position="15"/>
        <end position="33"/>
    </location>
</feature>
<feature type="domain" description="CHASE" evidence="9">
    <location>
        <begin position="111"/>
        <end position="195"/>
    </location>
</feature>
<evidence type="ECO:0000256" key="2">
    <source>
        <dbReference type="ARBA" id="ARBA00012438"/>
    </source>
</evidence>
<dbReference type="InterPro" id="IPR000700">
    <property type="entry name" value="PAS-assoc_C"/>
</dbReference>
<dbReference type="GO" id="GO:0005524">
    <property type="term" value="F:ATP binding"/>
    <property type="evidence" value="ECO:0007669"/>
    <property type="project" value="UniProtKB-KW"/>
</dbReference>
<dbReference type="SUPFAM" id="SSF55874">
    <property type="entry name" value="ATPase domain of HSP90 chaperone/DNA topoisomerase II/histidine kinase"/>
    <property type="match status" value="1"/>
</dbReference>
<evidence type="ECO:0000259" key="7">
    <source>
        <dbReference type="PROSITE" id="PS50109"/>
    </source>
</evidence>
<keyword evidence="6" id="KW-0812">Transmembrane</keyword>
<dbReference type="InterPro" id="IPR006189">
    <property type="entry name" value="CHASE_dom"/>
</dbReference>
<keyword evidence="10" id="KW-0547">Nucleotide-binding</keyword>
<keyword evidence="4" id="KW-0808">Transferase</keyword>
<dbReference type="InterPro" id="IPR036890">
    <property type="entry name" value="HATPase_C_sf"/>
</dbReference>
<gene>
    <name evidence="10" type="ORF">MM239_20050</name>
</gene>
<dbReference type="Gene3D" id="3.30.450.20">
    <property type="entry name" value="PAS domain"/>
    <property type="match status" value="1"/>
</dbReference>
<dbReference type="Gene3D" id="3.30.565.10">
    <property type="entry name" value="Histidine kinase-like ATPase, C-terminal domain"/>
    <property type="match status" value="1"/>
</dbReference>
<dbReference type="InterPro" id="IPR005467">
    <property type="entry name" value="His_kinase_dom"/>
</dbReference>
<dbReference type="Pfam" id="PF03924">
    <property type="entry name" value="CHASE"/>
    <property type="match status" value="1"/>
</dbReference>
<dbReference type="CDD" id="cd00082">
    <property type="entry name" value="HisKA"/>
    <property type="match status" value="1"/>
</dbReference>
<protein>
    <recommendedName>
        <fullName evidence="2">histidine kinase</fullName>
        <ecNumber evidence="2">2.7.13.3</ecNumber>
    </recommendedName>
</protein>
<feature type="transmembrane region" description="Helical" evidence="6">
    <location>
        <begin position="255"/>
        <end position="277"/>
    </location>
</feature>
<proteinExistence type="predicted"/>
<reference evidence="10" key="1">
    <citation type="submission" date="2022-03" db="EMBL/GenBank/DDBJ databases">
        <title>De novo assembled genomes of Belliella spp. (Cyclobacteriaceae) strains.</title>
        <authorList>
            <person name="Szabo A."/>
            <person name="Korponai K."/>
            <person name="Felfoldi T."/>
        </authorList>
    </citation>
    <scope>NUCLEOTIDE SEQUENCE</scope>
    <source>
        <strain evidence="10">DSM 111904</strain>
    </source>
</reference>
<dbReference type="Proteomes" id="UP001165489">
    <property type="component" value="Unassembled WGS sequence"/>
</dbReference>
<keyword evidence="11" id="KW-1185">Reference proteome</keyword>
<evidence type="ECO:0000256" key="1">
    <source>
        <dbReference type="ARBA" id="ARBA00000085"/>
    </source>
</evidence>
<dbReference type="PROSITE" id="PS50839">
    <property type="entry name" value="CHASE"/>
    <property type="match status" value="1"/>
</dbReference>
<dbReference type="InterPro" id="IPR003661">
    <property type="entry name" value="HisK_dim/P_dom"/>
</dbReference>
<dbReference type="PANTHER" id="PTHR43304">
    <property type="entry name" value="PHYTOCHROME-LIKE PROTEIN CPH1"/>
    <property type="match status" value="1"/>
</dbReference>
<keyword evidence="6" id="KW-0472">Membrane</keyword>
<dbReference type="InterPro" id="IPR013655">
    <property type="entry name" value="PAS_fold_3"/>
</dbReference>
<evidence type="ECO:0000313" key="11">
    <source>
        <dbReference type="Proteomes" id="UP001165489"/>
    </source>
</evidence>
<dbReference type="InterPro" id="IPR035965">
    <property type="entry name" value="PAS-like_dom_sf"/>
</dbReference>
<dbReference type="EC" id="2.7.13.3" evidence="2"/>
<dbReference type="SUPFAM" id="SSF47384">
    <property type="entry name" value="Homodimeric domain of signal transducing histidine kinase"/>
    <property type="match status" value="1"/>
</dbReference>
<dbReference type="CDD" id="cd00130">
    <property type="entry name" value="PAS"/>
    <property type="match status" value="1"/>
</dbReference>
<dbReference type="SMART" id="SM00387">
    <property type="entry name" value="HATPase_c"/>
    <property type="match status" value="1"/>
</dbReference>
<dbReference type="EMBL" id="JAKZGP010000101">
    <property type="protein sequence ID" value="MCH7411690.1"/>
    <property type="molecule type" value="Genomic_DNA"/>
</dbReference>
<accession>A0ABS9V6B3</accession>
<evidence type="ECO:0000256" key="5">
    <source>
        <dbReference type="ARBA" id="ARBA00022777"/>
    </source>
</evidence>
<dbReference type="Gene3D" id="1.10.287.130">
    <property type="match status" value="1"/>
</dbReference>
<sequence>MKGIYKFSILHKHPIALGIFVFMVISGLQYFTVKDYELKKRNEKQYTNEYALLIEKQINSALSNSIAITRVLEFLEIRDSISFEEFEIVSKDFLETNTFIDAIQLVEGGKIKFTYPLIGNEAAIGFDILNDSIAKVDAMTTIERRNLYFAGPIVLKQGGLGIVGRRPIFKSGEFWGFAAVIIKLNSFIRTRELENSELSNFYIQLSMINRVTGEEEFFLPKSQEKYNGFKKTVFMRDRDWILTIQLKESTAFHEVLPFMLIRIFLSFLLGYMTYYIARTPSILTKLLEEQSKEIKQSNERFEYVTQATSDAIWDWNLETGVVYRTPNFEKLFGYKLALYQENMKFWHSLIEIDELRQLQKDLSDFLNSNRKNWDASYRIRTADGDFAYVLEKGIVIKNEEEKPVRFIGAIVDVTESKITEMELIHLSEELALRAKKLEASNEELEQFAYIASHDLQEPLRMITGFLNRLETKYTDKLDSKAKEYIYYATDGAKRMRQVILDLLSYSRVGTFTEEFKMVSVEEALKEAIKLNKRLIEEKSAQISWGKLPNILIQETPFVQLLQNLIGNGIKYHRPKTIPEIHITCYEKTNEWSFEVSDNGIGIEKIYLEKIFIIFQKLHPKSEYEGTGIGLAVCKKIIEKFGGEIWVESIPNEGSKFIFSIPKNLT</sequence>
<dbReference type="RefSeq" id="WP_241350119.1">
    <property type="nucleotide sequence ID" value="NZ_JAKZGP010000101.1"/>
</dbReference>
<dbReference type="InterPro" id="IPR004358">
    <property type="entry name" value="Sig_transdc_His_kin-like_C"/>
</dbReference>
<dbReference type="InterPro" id="IPR003594">
    <property type="entry name" value="HATPase_dom"/>
</dbReference>
<dbReference type="PRINTS" id="PR00344">
    <property type="entry name" value="BCTRLSENSOR"/>
</dbReference>
<dbReference type="PANTHER" id="PTHR43304:SF1">
    <property type="entry name" value="PAC DOMAIN-CONTAINING PROTEIN"/>
    <property type="match status" value="1"/>
</dbReference>
<feature type="domain" description="Histidine kinase" evidence="7">
    <location>
        <begin position="450"/>
        <end position="664"/>
    </location>
</feature>
<dbReference type="InterPro" id="IPR052162">
    <property type="entry name" value="Sensor_kinase/Photoreceptor"/>
</dbReference>
<dbReference type="SMART" id="SM00086">
    <property type="entry name" value="PAC"/>
    <property type="match status" value="1"/>
</dbReference>
<name>A0ABS9V6B3_9BACT</name>
<dbReference type="Pfam" id="PF08447">
    <property type="entry name" value="PAS_3"/>
    <property type="match status" value="1"/>
</dbReference>
<evidence type="ECO:0000256" key="4">
    <source>
        <dbReference type="ARBA" id="ARBA00022679"/>
    </source>
</evidence>
<keyword evidence="10" id="KW-0067">ATP-binding</keyword>
<evidence type="ECO:0000259" key="8">
    <source>
        <dbReference type="PROSITE" id="PS50113"/>
    </source>
</evidence>
<dbReference type="Pfam" id="PF02518">
    <property type="entry name" value="HATPase_c"/>
    <property type="match status" value="1"/>
</dbReference>
<dbReference type="InterPro" id="IPR001610">
    <property type="entry name" value="PAC"/>
</dbReference>
<keyword evidence="3" id="KW-0597">Phosphoprotein</keyword>
<keyword evidence="5" id="KW-0418">Kinase</keyword>
<evidence type="ECO:0000256" key="3">
    <source>
        <dbReference type="ARBA" id="ARBA00022553"/>
    </source>
</evidence>